<name>A0A3B0ZHY2_9ZZZZ</name>
<keyword evidence="1" id="KW-0238">DNA-binding</keyword>
<evidence type="ECO:0000259" key="2">
    <source>
        <dbReference type="PROSITE" id="PS50110"/>
    </source>
</evidence>
<dbReference type="PANTHER" id="PTHR48111:SF6">
    <property type="entry name" value="TRANSCRIPTIONAL REGULATORY PROTEIN CREB"/>
    <property type="match status" value="1"/>
</dbReference>
<dbReference type="InterPro" id="IPR001867">
    <property type="entry name" value="OmpR/PhoB-type_DNA-bd"/>
</dbReference>
<dbReference type="PROSITE" id="PS50110">
    <property type="entry name" value="RESPONSE_REGULATORY"/>
    <property type="match status" value="1"/>
</dbReference>
<dbReference type="InterPro" id="IPR011006">
    <property type="entry name" value="CheY-like_superfamily"/>
</dbReference>
<dbReference type="GO" id="GO:0000156">
    <property type="term" value="F:phosphorelay response regulator activity"/>
    <property type="evidence" value="ECO:0007669"/>
    <property type="project" value="TreeGrafter"/>
</dbReference>
<dbReference type="GO" id="GO:0006355">
    <property type="term" value="P:regulation of DNA-templated transcription"/>
    <property type="evidence" value="ECO:0007669"/>
    <property type="project" value="InterPro"/>
</dbReference>
<reference evidence="4" key="1">
    <citation type="submission" date="2018-06" db="EMBL/GenBank/DDBJ databases">
        <authorList>
            <person name="Zhirakovskaya E."/>
        </authorList>
    </citation>
    <scope>NUCLEOTIDE SEQUENCE</scope>
</reference>
<dbReference type="Gene3D" id="6.10.250.690">
    <property type="match status" value="1"/>
</dbReference>
<protein>
    <submittedName>
        <fullName evidence="4">Phosphate regulon transcriptional regulatory protein PhoB (SphR)</fullName>
    </submittedName>
</protein>
<dbReference type="InterPro" id="IPR016032">
    <property type="entry name" value="Sig_transdc_resp-reg_C-effctor"/>
</dbReference>
<dbReference type="SUPFAM" id="SSF52172">
    <property type="entry name" value="CheY-like"/>
    <property type="match status" value="1"/>
</dbReference>
<dbReference type="InterPro" id="IPR001789">
    <property type="entry name" value="Sig_transdc_resp-reg_receiver"/>
</dbReference>
<dbReference type="GO" id="GO:0000976">
    <property type="term" value="F:transcription cis-regulatory region binding"/>
    <property type="evidence" value="ECO:0007669"/>
    <property type="project" value="TreeGrafter"/>
</dbReference>
<sequence length="236" mass="26683">MVSICIFIVEDEPSIAQTVQFTLEAEGFTTQHFPTGTGCLAALESSSPSLVLLDVGLADGSGFEFFRKIRKLTEAPVIYMTARGDEIDRVVGLEMGADDYIVKPFSLRELVARVRAVLRRTNSNNVTDAVEPDHAKRDGITGNFRLDTVRRQLYYHERLLELTLHEYRLLETLLSHPERVFTRGQLLERGWDAPDHRLERTIDSHIKSLRNKLHDVDPDANPICTHRGIGYSLAPN</sequence>
<accession>A0A3B0ZHY2</accession>
<dbReference type="Gene3D" id="3.40.50.2300">
    <property type="match status" value="1"/>
</dbReference>
<dbReference type="NCBIfam" id="NF008296">
    <property type="entry name" value="PRK11083.1"/>
    <property type="match status" value="1"/>
</dbReference>
<feature type="domain" description="OmpR/PhoB-type" evidence="3">
    <location>
        <begin position="136"/>
        <end position="235"/>
    </location>
</feature>
<dbReference type="Gene3D" id="1.10.10.10">
    <property type="entry name" value="Winged helix-like DNA-binding domain superfamily/Winged helix DNA-binding domain"/>
    <property type="match status" value="1"/>
</dbReference>
<dbReference type="CDD" id="cd00383">
    <property type="entry name" value="trans_reg_C"/>
    <property type="match status" value="1"/>
</dbReference>
<dbReference type="EMBL" id="UOFN01000126">
    <property type="protein sequence ID" value="VAW80316.1"/>
    <property type="molecule type" value="Genomic_DNA"/>
</dbReference>
<dbReference type="GO" id="GO:0032993">
    <property type="term" value="C:protein-DNA complex"/>
    <property type="evidence" value="ECO:0007669"/>
    <property type="project" value="TreeGrafter"/>
</dbReference>
<dbReference type="Pfam" id="PF00072">
    <property type="entry name" value="Response_reg"/>
    <property type="match status" value="1"/>
</dbReference>
<organism evidence="4">
    <name type="scientific">hydrothermal vent metagenome</name>
    <dbReference type="NCBI Taxonomy" id="652676"/>
    <lineage>
        <taxon>unclassified sequences</taxon>
        <taxon>metagenomes</taxon>
        <taxon>ecological metagenomes</taxon>
    </lineage>
</organism>
<evidence type="ECO:0000259" key="3">
    <source>
        <dbReference type="PROSITE" id="PS51755"/>
    </source>
</evidence>
<dbReference type="Pfam" id="PF00486">
    <property type="entry name" value="Trans_reg_C"/>
    <property type="match status" value="1"/>
</dbReference>
<dbReference type="InterPro" id="IPR039420">
    <property type="entry name" value="WalR-like"/>
</dbReference>
<dbReference type="InterPro" id="IPR036388">
    <property type="entry name" value="WH-like_DNA-bd_sf"/>
</dbReference>
<evidence type="ECO:0000256" key="1">
    <source>
        <dbReference type="ARBA" id="ARBA00023125"/>
    </source>
</evidence>
<dbReference type="SMART" id="SM00862">
    <property type="entry name" value="Trans_reg_C"/>
    <property type="match status" value="1"/>
</dbReference>
<gene>
    <name evidence="4" type="ORF">MNBD_GAMMA15-1377</name>
</gene>
<dbReference type="AlphaFoldDB" id="A0A3B0ZHY2"/>
<dbReference type="PROSITE" id="PS51755">
    <property type="entry name" value="OMPR_PHOB"/>
    <property type="match status" value="1"/>
</dbReference>
<dbReference type="SMART" id="SM00448">
    <property type="entry name" value="REC"/>
    <property type="match status" value="1"/>
</dbReference>
<dbReference type="GO" id="GO:0005829">
    <property type="term" value="C:cytosol"/>
    <property type="evidence" value="ECO:0007669"/>
    <property type="project" value="TreeGrafter"/>
</dbReference>
<dbReference type="SUPFAM" id="SSF46894">
    <property type="entry name" value="C-terminal effector domain of the bipartite response regulators"/>
    <property type="match status" value="1"/>
</dbReference>
<proteinExistence type="predicted"/>
<feature type="domain" description="Response regulatory" evidence="2">
    <location>
        <begin position="5"/>
        <end position="118"/>
    </location>
</feature>
<dbReference type="PANTHER" id="PTHR48111">
    <property type="entry name" value="REGULATOR OF RPOS"/>
    <property type="match status" value="1"/>
</dbReference>
<evidence type="ECO:0000313" key="4">
    <source>
        <dbReference type="EMBL" id="VAW80316.1"/>
    </source>
</evidence>